<organism evidence="1 2">
    <name type="scientific">Dyella flagellata</name>
    <dbReference type="NCBI Taxonomy" id="1867833"/>
    <lineage>
        <taxon>Bacteria</taxon>
        <taxon>Pseudomonadati</taxon>
        <taxon>Pseudomonadota</taxon>
        <taxon>Gammaproteobacteria</taxon>
        <taxon>Lysobacterales</taxon>
        <taxon>Rhodanobacteraceae</taxon>
        <taxon>Dyella</taxon>
    </lineage>
</organism>
<dbReference type="Proteomes" id="UP001156627">
    <property type="component" value="Unassembled WGS sequence"/>
</dbReference>
<protein>
    <submittedName>
        <fullName evidence="1">Uncharacterized protein</fullName>
    </submittedName>
</protein>
<evidence type="ECO:0000313" key="2">
    <source>
        <dbReference type="Proteomes" id="UP001156627"/>
    </source>
</evidence>
<accession>A0ABQ5X632</accession>
<name>A0ABQ5X632_9GAMM</name>
<dbReference type="InterPro" id="IPR009998">
    <property type="entry name" value="YfaZ"/>
</dbReference>
<proteinExistence type="predicted"/>
<reference evidence="2" key="1">
    <citation type="journal article" date="2019" name="Int. J. Syst. Evol. Microbiol.">
        <title>The Global Catalogue of Microorganisms (GCM) 10K type strain sequencing project: providing services to taxonomists for standard genome sequencing and annotation.</title>
        <authorList>
            <consortium name="The Broad Institute Genomics Platform"/>
            <consortium name="The Broad Institute Genome Sequencing Center for Infectious Disease"/>
            <person name="Wu L."/>
            <person name="Ma J."/>
        </authorList>
    </citation>
    <scope>NUCLEOTIDE SEQUENCE [LARGE SCALE GENOMIC DNA]</scope>
    <source>
        <strain evidence="2">NBRC 111981</strain>
    </source>
</reference>
<sequence>MGGRVIPGLVRADLGYLHTGRDRGDADLYSGDLLFAPTLPIVHPQVGIRYQYQDARYGSGSGLGLGGSLFVDVFPRFQVGVFGFYTPDKTTTGDLRSSTDYGAQAKLHVLGSLSVSGGYRIMRSHFEHGGDHDLYRGPMFSVDLGL</sequence>
<gene>
    <name evidence="1" type="ORF">GCM10007898_06510</name>
</gene>
<dbReference type="EMBL" id="BSOA01000003">
    <property type="protein sequence ID" value="GLQ87085.1"/>
    <property type="molecule type" value="Genomic_DNA"/>
</dbReference>
<comment type="caution">
    <text evidence="1">The sequence shown here is derived from an EMBL/GenBank/DDBJ whole genome shotgun (WGS) entry which is preliminary data.</text>
</comment>
<keyword evidence="2" id="KW-1185">Reference proteome</keyword>
<evidence type="ECO:0000313" key="1">
    <source>
        <dbReference type="EMBL" id="GLQ87085.1"/>
    </source>
</evidence>
<dbReference type="Pfam" id="PF07437">
    <property type="entry name" value="YfaZ"/>
    <property type="match status" value="1"/>
</dbReference>